<sequence>MTNTAIIPANERKLKNRVGIGFVIRNMFTFAYRALLKSFRNPETFMDITLMPIAFTLLFTYIFGGAISGDTASYLPIVIPGILMQTFIMNCATAGVQTREDIDKSTTNRFKSMPIARIAPIAGILVADLVRYVIAGSVVFTVGHFIGFRPAAGILAIIACIAFMTIFAWCLSWLFTYISLSMKTAAAASSTSILIMFPLIFLSNAFVPVETMPSGLQFFVDKINPLTKAVAAIREMLIYGTIGTDFWFAILGAMVILAIFIPLTVWKYMKRT</sequence>
<evidence type="ECO:0000256" key="1">
    <source>
        <dbReference type="ARBA" id="ARBA00004141"/>
    </source>
</evidence>
<keyword evidence="5" id="KW-0813">Transport</keyword>
<dbReference type="PANTHER" id="PTHR43229">
    <property type="entry name" value="NODULATION PROTEIN J"/>
    <property type="match status" value="1"/>
</dbReference>
<evidence type="ECO:0000256" key="5">
    <source>
        <dbReference type="RuleBase" id="RU361157"/>
    </source>
</evidence>
<keyword evidence="4 5" id="KW-0472">Membrane</keyword>
<evidence type="ECO:0000259" key="6">
    <source>
        <dbReference type="PROSITE" id="PS51012"/>
    </source>
</evidence>
<dbReference type="PANTHER" id="PTHR43229:SF2">
    <property type="entry name" value="NODULATION PROTEIN J"/>
    <property type="match status" value="1"/>
</dbReference>
<evidence type="ECO:0000256" key="2">
    <source>
        <dbReference type="ARBA" id="ARBA00022692"/>
    </source>
</evidence>
<keyword evidence="3 5" id="KW-1133">Transmembrane helix</keyword>
<dbReference type="PIRSF" id="PIRSF006648">
    <property type="entry name" value="DrrB"/>
    <property type="match status" value="1"/>
</dbReference>
<dbReference type="InterPro" id="IPR047817">
    <property type="entry name" value="ABC2_TM_bact-type"/>
</dbReference>
<keyword evidence="5" id="KW-1003">Cell membrane</keyword>
<dbReference type="Pfam" id="PF01061">
    <property type="entry name" value="ABC2_membrane"/>
    <property type="match status" value="1"/>
</dbReference>
<reference evidence="8" key="1">
    <citation type="journal article" date="2016" name="Genome Announc.">
        <title>Complete genome sequence of Alkaliphilus metalliredigens strain QYMF, an alkaliphilic and metal-reducing bacterium isolated from borax-contaminated leachate ponds.</title>
        <authorList>
            <person name="Hwang C."/>
            <person name="Copeland A."/>
            <person name="Lucas S."/>
            <person name="Lapidus A."/>
            <person name="Barry K."/>
            <person name="Detter J.C."/>
            <person name="Glavina Del Rio T."/>
            <person name="Hammon N."/>
            <person name="Israni S."/>
            <person name="Dalin E."/>
            <person name="Tice H."/>
            <person name="Pitluck S."/>
            <person name="Chertkov O."/>
            <person name="Brettin T."/>
            <person name="Bruce D."/>
            <person name="Han C."/>
            <person name="Schmutz J."/>
            <person name="Larimer F."/>
            <person name="Land M.L."/>
            <person name="Hauser L."/>
            <person name="Kyrpides N."/>
            <person name="Mikhailova N."/>
            <person name="Ye Q."/>
            <person name="Zhou J."/>
            <person name="Richardson P."/>
            <person name="Fields M.W."/>
        </authorList>
    </citation>
    <scope>NUCLEOTIDE SEQUENCE [LARGE SCALE GENOMIC DNA]</scope>
    <source>
        <strain evidence="8">QYMF</strain>
    </source>
</reference>
<dbReference type="AlphaFoldDB" id="A6TUY2"/>
<evidence type="ECO:0000313" key="8">
    <source>
        <dbReference type="Proteomes" id="UP000001572"/>
    </source>
</evidence>
<evidence type="ECO:0000256" key="4">
    <source>
        <dbReference type="ARBA" id="ARBA00023136"/>
    </source>
</evidence>
<accession>A6TUY2</accession>
<dbReference type="GO" id="GO:0140359">
    <property type="term" value="F:ABC-type transporter activity"/>
    <property type="evidence" value="ECO:0007669"/>
    <property type="project" value="InterPro"/>
</dbReference>
<comment type="subcellular location">
    <subcellularLocation>
        <location evidence="5">Cell membrane</location>
        <topology evidence="5">Multi-pass membrane protein</topology>
    </subcellularLocation>
    <subcellularLocation>
        <location evidence="1">Membrane</location>
        <topology evidence="1">Multi-pass membrane protein</topology>
    </subcellularLocation>
</comment>
<feature type="transmembrane region" description="Helical" evidence="5">
    <location>
        <begin position="246"/>
        <end position="266"/>
    </location>
</feature>
<protein>
    <recommendedName>
        <fullName evidence="5">Transport permease protein</fullName>
    </recommendedName>
</protein>
<dbReference type="InterPro" id="IPR013525">
    <property type="entry name" value="ABC2_TM"/>
</dbReference>
<dbReference type="OrthoDB" id="670210at2"/>
<dbReference type="InterPro" id="IPR000412">
    <property type="entry name" value="ABC_2_transport"/>
</dbReference>
<feature type="transmembrane region" description="Helical" evidence="5">
    <location>
        <begin position="187"/>
        <end position="207"/>
    </location>
</feature>
<evidence type="ECO:0000313" key="7">
    <source>
        <dbReference type="EMBL" id="ABR50000.1"/>
    </source>
</evidence>
<dbReference type="Proteomes" id="UP000001572">
    <property type="component" value="Chromosome"/>
</dbReference>
<dbReference type="EMBL" id="CP000724">
    <property type="protein sequence ID" value="ABR50000.1"/>
    <property type="molecule type" value="Genomic_DNA"/>
</dbReference>
<proteinExistence type="inferred from homology"/>
<name>A6TUY2_ALKMQ</name>
<feature type="domain" description="ABC transmembrane type-2" evidence="6">
    <location>
        <begin position="43"/>
        <end position="271"/>
    </location>
</feature>
<keyword evidence="2 5" id="KW-0812">Transmembrane</keyword>
<dbReference type="PROSITE" id="PS51012">
    <property type="entry name" value="ABC_TM2"/>
    <property type="match status" value="1"/>
</dbReference>
<feature type="transmembrane region" description="Helical" evidence="5">
    <location>
        <begin position="74"/>
        <end position="97"/>
    </location>
</feature>
<dbReference type="HOGENOM" id="CLU_039483_2_0_9"/>
<dbReference type="STRING" id="293826.Amet_3904"/>
<gene>
    <name evidence="7" type="ordered locus">Amet_3904</name>
</gene>
<feature type="transmembrane region" description="Helical" evidence="5">
    <location>
        <begin position="152"/>
        <end position="175"/>
    </location>
</feature>
<feature type="transmembrane region" description="Helical" evidence="5">
    <location>
        <begin position="48"/>
        <end position="68"/>
    </location>
</feature>
<organism evidence="7 8">
    <name type="scientific">Alkaliphilus metalliredigens (strain QYMF)</name>
    <dbReference type="NCBI Taxonomy" id="293826"/>
    <lineage>
        <taxon>Bacteria</taxon>
        <taxon>Bacillati</taxon>
        <taxon>Bacillota</taxon>
        <taxon>Clostridia</taxon>
        <taxon>Peptostreptococcales</taxon>
        <taxon>Natronincolaceae</taxon>
        <taxon>Alkaliphilus</taxon>
    </lineage>
</organism>
<comment type="similarity">
    <text evidence="5">Belongs to the ABC-2 integral membrane protein family.</text>
</comment>
<feature type="transmembrane region" description="Helical" evidence="5">
    <location>
        <begin position="118"/>
        <end position="146"/>
    </location>
</feature>
<dbReference type="eggNOG" id="COG0842">
    <property type="taxonomic scope" value="Bacteria"/>
</dbReference>
<evidence type="ECO:0000256" key="3">
    <source>
        <dbReference type="ARBA" id="ARBA00022989"/>
    </source>
</evidence>
<dbReference type="InterPro" id="IPR051784">
    <property type="entry name" value="Nod_factor_ABC_transporter"/>
</dbReference>
<dbReference type="RefSeq" id="WP_012064955.1">
    <property type="nucleotide sequence ID" value="NC_009633.1"/>
</dbReference>
<keyword evidence="8" id="KW-1185">Reference proteome</keyword>
<dbReference type="GO" id="GO:0043190">
    <property type="term" value="C:ATP-binding cassette (ABC) transporter complex"/>
    <property type="evidence" value="ECO:0007669"/>
    <property type="project" value="InterPro"/>
</dbReference>
<dbReference type="KEGG" id="amt:Amet_3904"/>